<evidence type="ECO:0000259" key="5">
    <source>
        <dbReference type="PROSITE" id="PS50975"/>
    </source>
</evidence>
<reference evidence="6 7" key="1">
    <citation type="submission" date="2024-09" db="EMBL/GenBank/DDBJ databases">
        <title>The Natural Products Discovery Center: Release of the First 8490 Sequenced Strains for Exploring Actinobacteria Biosynthetic Diversity.</title>
        <authorList>
            <person name="Kalkreuter E."/>
            <person name="Kautsar S.A."/>
            <person name="Yang D."/>
            <person name="Bader C.D."/>
            <person name="Teijaro C.N."/>
            <person name="Fluegel L."/>
            <person name="Davis C.M."/>
            <person name="Simpson J.R."/>
            <person name="Lauterbach L."/>
            <person name="Steele A.D."/>
            <person name="Gui C."/>
            <person name="Meng S."/>
            <person name="Li G."/>
            <person name="Viehrig K."/>
            <person name="Ye F."/>
            <person name="Su P."/>
            <person name="Kiefer A.F."/>
            <person name="Nichols A."/>
            <person name="Cepeda A.J."/>
            <person name="Yan W."/>
            <person name="Fan B."/>
            <person name="Jiang Y."/>
            <person name="Adhikari A."/>
            <person name="Zheng C.-J."/>
            <person name="Schuster L."/>
            <person name="Cowan T.M."/>
            <person name="Smanski M.J."/>
            <person name="Chevrette M.G."/>
            <person name="De Carvalho L.P.S."/>
            <person name="Shen B."/>
        </authorList>
    </citation>
    <scope>NUCLEOTIDE SEQUENCE [LARGE SCALE GENOMIC DNA]</scope>
    <source>
        <strain evidence="6 7">NPDC060353</strain>
    </source>
</reference>
<dbReference type="RefSeq" id="WP_258936855.1">
    <property type="nucleotide sequence ID" value="NZ_JANBBF010000010.1"/>
</dbReference>
<dbReference type="Pfam" id="PF18603">
    <property type="entry name" value="LAL_C2"/>
    <property type="match status" value="1"/>
</dbReference>
<dbReference type="InterPro" id="IPR011761">
    <property type="entry name" value="ATP-grasp"/>
</dbReference>
<dbReference type="EMBL" id="JBHXCV010000002">
    <property type="protein sequence ID" value="MFD6792587.1"/>
    <property type="molecule type" value="Genomic_DNA"/>
</dbReference>
<dbReference type="InterPro" id="IPR041472">
    <property type="entry name" value="BL00235/CARNS1_N"/>
</dbReference>
<dbReference type="InterPro" id="IPR040570">
    <property type="entry name" value="LAL_C2"/>
</dbReference>
<evidence type="ECO:0000256" key="1">
    <source>
        <dbReference type="ARBA" id="ARBA00022598"/>
    </source>
</evidence>
<dbReference type="Gene3D" id="3.30.470.20">
    <property type="entry name" value="ATP-grasp fold, B domain"/>
    <property type="match status" value="1"/>
</dbReference>
<dbReference type="PROSITE" id="PS50975">
    <property type="entry name" value="ATP_GRASP"/>
    <property type="match status" value="1"/>
</dbReference>
<comment type="caution">
    <text evidence="6">The sequence shown here is derived from an EMBL/GenBank/DDBJ whole genome shotgun (WGS) entry which is preliminary data.</text>
</comment>
<keyword evidence="3 4" id="KW-0067">ATP-binding</keyword>
<gene>
    <name evidence="6" type="ORF">ACFWGY_04565</name>
</gene>
<organism evidence="6 7">
    <name type="scientific">Prauserella salsuginis</name>
    <dbReference type="NCBI Taxonomy" id="387889"/>
    <lineage>
        <taxon>Bacteria</taxon>
        <taxon>Bacillati</taxon>
        <taxon>Actinomycetota</taxon>
        <taxon>Actinomycetes</taxon>
        <taxon>Pseudonocardiales</taxon>
        <taxon>Pseudonocardiaceae</taxon>
        <taxon>Prauserella</taxon>
        <taxon>Prauserella salsuginis group</taxon>
    </lineage>
</organism>
<dbReference type="Gene3D" id="3.40.50.20">
    <property type="match status" value="1"/>
</dbReference>
<evidence type="ECO:0000256" key="2">
    <source>
        <dbReference type="ARBA" id="ARBA00022741"/>
    </source>
</evidence>
<sequence length="434" mass="46776">MAHVVFVDSRPYGFRAVLTATRLGHDVTFVASESYASAYQGAEFDTMRQAVDRVVPLTSSGDEHAVHAVHAVLAQIDQKHPVDAVIGMHDEVVQSLAPAARSLDIPFTSPAGVENARNKALARDCLAEAGLRTVEYAVVDAPEGIPAALDKVGLPAVVKPAAGSASIGASIVREHADIAVAQSKISNSVAWMTPAQRAAFGTDLIVETYLEGALMSVEIAAGRGVHVPLAVLERQQYQHDRTMELGSIVPAALSIERDREVREYTAAAARALELDLGLFHMEVIMTDTGPCLIDPNPRIVGGPNPLLIKECWGVDVHEALIAVHLGLPVPEPSIQPMRHGGAHVLAPVRNAVHRVDADLSFLRDNENIRDWVLRSRPGQDVRRAESNLHYLGHVLGVGNSREEVVTTCVSTVRELGDRTDIEMINWPHQAEPVA</sequence>
<proteinExistence type="predicted"/>
<dbReference type="PANTHER" id="PTHR43585">
    <property type="entry name" value="FUMIPYRROLE BIOSYNTHESIS PROTEIN C"/>
    <property type="match status" value="1"/>
</dbReference>
<dbReference type="SUPFAM" id="SSF56059">
    <property type="entry name" value="Glutathione synthetase ATP-binding domain-like"/>
    <property type="match status" value="1"/>
</dbReference>
<dbReference type="Proteomes" id="UP001598673">
    <property type="component" value="Unassembled WGS sequence"/>
</dbReference>
<feature type="domain" description="ATP-grasp" evidence="5">
    <location>
        <begin position="123"/>
        <end position="325"/>
    </location>
</feature>
<evidence type="ECO:0000256" key="4">
    <source>
        <dbReference type="PROSITE-ProRule" id="PRU00409"/>
    </source>
</evidence>
<evidence type="ECO:0000256" key="3">
    <source>
        <dbReference type="ARBA" id="ARBA00022840"/>
    </source>
</evidence>
<keyword evidence="7" id="KW-1185">Reference proteome</keyword>
<keyword evidence="2 4" id="KW-0547">Nucleotide-binding</keyword>
<name>A0ABW6G066_9PSEU</name>
<dbReference type="PANTHER" id="PTHR43585:SF2">
    <property type="entry name" value="ATP-GRASP ENZYME FSQD"/>
    <property type="match status" value="1"/>
</dbReference>
<evidence type="ECO:0000313" key="7">
    <source>
        <dbReference type="Proteomes" id="UP001598673"/>
    </source>
</evidence>
<protein>
    <submittedName>
        <fullName evidence="6">ATP-grasp domain-containing protein</fullName>
    </submittedName>
</protein>
<dbReference type="InterPro" id="IPR052032">
    <property type="entry name" value="ATP-dep_AA_Ligase"/>
</dbReference>
<keyword evidence="1" id="KW-0436">Ligase</keyword>
<dbReference type="Pfam" id="PF13535">
    <property type="entry name" value="ATP-grasp_4"/>
    <property type="match status" value="1"/>
</dbReference>
<evidence type="ECO:0000313" key="6">
    <source>
        <dbReference type="EMBL" id="MFD6792587.1"/>
    </source>
</evidence>
<accession>A0ABW6G066</accession>
<dbReference type="Pfam" id="PF18130">
    <property type="entry name" value="ATPgrasp_N"/>
    <property type="match status" value="1"/>
</dbReference>